<gene>
    <name evidence="2" type="ORF">CSUB01_08213</name>
</gene>
<dbReference type="AlphaFoldDB" id="A0A066X662"/>
<accession>A0A066X662</accession>
<evidence type="ECO:0000313" key="3">
    <source>
        <dbReference type="Proteomes" id="UP000027238"/>
    </source>
</evidence>
<comment type="caution">
    <text evidence="2">The sequence shown here is derived from an EMBL/GenBank/DDBJ whole genome shotgun (WGS) entry which is preliminary data.</text>
</comment>
<dbReference type="OMA" id="YWGNYPL"/>
<proteinExistence type="predicted"/>
<dbReference type="HOGENOM" id="CLU_121039_0_0_1"/>
<dbReference type="Proteomes" id="UP000027238">
    <property type="component" value="Unassembled WGS sequence"/>
</dbReference>
<dbReference type="eggNOG" id="ENOG502TJZF">
    <property type="taxonomic scope" value="Eukaryota"/>
</dbReference>
<keyword evidence="3" id="KW-1185">Reference proteome</keyword>
<dbReference type="OrthoDB" id="10261408at2759"/>
<feature type="region of interest" description="Disordered" evidence="1">
    <location>
        <begin position="122"/>
        <end position="145"/>
    </location>
</feature>
<reference evidence="3" key="1">
    <citation type="journal article" date="2014" name="Genome Announc.">
        <title>Draft genome sequence of Colletotrichum sublineola, a destructive pathogen of cultivated sorghum.</title>
        <authorList>
            <person name="Baroncelli R."/>
            <person name="Sanz-Martin J.M."/>
            <person name="Rech G.E."/>
            <person name="Sukno S.A."/>
            <person name="Thon M.R."/>
        </authorList>
    </citation>
    <scope>NUCLEOTIDE SEQUENCE [LARGE SCALE GENOMIC DNA]</scope>
    <source>
        <strain evidence="3">TX430BB</strain>
    </source>
</reference>
<evidence type="ECO:0000313" key="2">
    <source>
        <dbReference type="EMBL" id="KDN61201.1"/>
    </source>
</evidence>
<dbReference type="EMBL" id="JMSE01001436">
    <property type="protein sequence ID" value="KDN61201.1"/>
    <property type="molecule type" value="Genomic_DNA"/>
</dbReference>
<protein>
    <submittedName>
        <fullName evidence="2">Uncharacterized protein</fullName>
    </submittedName>
</protein>
<sequence length="191" mass="20893">MTMEKRLMETESVLCALMTQVSDDQLFSAFSQPSNSTALDLVKTPQFGPVYWGNYPLKSAQDVKRWFKARASITADVAQSQRPRSIGVDLQESEGTHSGTDECHENDFDETDDTVGMIAIEAGQAERKGRQTTSRSSDDNVVQEDAASAAAHLGLARQSLTVASNMNASSAAPRISPEPEDHESYESAFLW</sequence>
<feature type="region of interest" description="Disordered" evidence="1">
    <location>
        <begin position="165"/>
        <end position="191"/>
    </location>
</feature>
<name>A0A066X662_COLSU</name>
<evidence type="ECO:0000256" key="1">
    <source>
        <dbReference type="SAM" id="MobiDB-lite"/>
    </source>
</evidence>
<organism evidence="2 3">
    <name type="scientific">Colletotrichum sublineola</name>
    <name type="common">Sorghum anthracnose fungus</name>
    <dbReference type="NCBI Taxonomy" id="1173701"/>
    <lineage>
        <taxon>Eukaryota</taxon>
        <taxon>Fungi</taxon>
        <taxon>Dikarya</taxon>
        <taxon>Ascomycota</taxon>
        <taxon>Pezizomycotina</taxon>
        <taxon>Sordariomycetes</taxon>
        <taxon>Hypocreomycetidae</taxon>
        <taxon>Glomerellales</taxon>
        <taxon>Glomerellaceae</taxon>
        <taxon>Colletotrichum</taxon>
        <taxon>Colletotrichum graminicola species complex</taxon>
    </lineage>
</organism>